<dbReference type="AlphaFoldDB" id="A0A850QAT1"/>
<evidence type="ECO:0000256" key="1">
    <source>
        <dbReference type="ARBA" id="ARBA00008853"/>
    </source>
</evidence>
<evidence type="ECO:0000313" key="5">
    <source>
        <dbReference type="EMBL" id="NVO25432.1"/>
    </source>
</evidence>
<dbReference type="EMBL" id="JABCJE010000015">
    <property type="protein sequence ID" value="NVO25432.1"/>
    <property type="molecule type" value="Genomic_DNA"/>
</dbReference>
<dbReference type="PANTHER" id="PTHR10907">
    <property type="entry name" value="REGUCALCIN"/>
    <property type="match status" value="1"/>
</dbReference>
<dbReference type="InterPro" id="IPR013658">
    <property type="entry name" value="SGL"/>
</dbReference>
<comment type="cofactor">
    <cofactor evidence="3">
        <name>Zn(2+)</name>
        <dbReference type="ChEBI" id="CHEBI:29105"/>
    </cofactor>
    <text evidence="3">Binds 1 divalent metal cation per subunit.</text>
</comment>
<feature type="binding site" evidence="3">
    <location>
        <position position="101"/>
    </location>
    <ligand>
        <name>substrate</name>
    </ligand>
</feature>
<dbReference type="GO" id="GO:0004341">
    <property type="term" value="F:gluconolactonase activity"/>
    <property type="evidence" value="ECO:0007669"/>
    <property type="project" value="TreeGrafter"/>
</dbReference>
<feature type="domain" description="SMP-30/Gluconolactonase/LRE-like region" evidence="4">
    <location>
        <begin position="14"/>
        <end position="265"/>
    </location>
</feature>
<evidence type="ECO:0000313" key="6">
    <source>
        <dbReference type="Proteomes" id="UP000592216"/>
    </source>
</evidence>
<dbReference type="RefSeq" id="WP_177158971.1">
    <property type="nucleotide sequence ID" value="NZ_JABCJE010000015.1"/>
</dbReference>
<feature type="binding site" evidence="3">
    <location>
        <position position="99"/>
    </location>
    <ligand>
        <name>substrate</name>
    </ligand>
</feature>
<sequence>MIEVTLLVDCRNHLGESPIWDAEEQWLYWVDSTGCEIWRCRFDGSELETLYVPDFIGTIALRARGGAILALANGFHFYDLRKQKVELIKNPLEDIPDYRFNDGKVDRAGRLFVGCMGYDFERPDVNKVISPAQNGPVFRLDPDLSVHQIDQGMSCFNAPCWSPDNRTFYYGDTEQGVLWASDYDLSNGTSSNRRVFARDAGFAGLVDGATVDAEGYVWNAKVLGGRLVRYAPDGSVDRVIQMPVRNVTSVAFGGPDLDILFVTSMAKPVRGVVNTQHGAGGVFAVSGLGVRGIPETRFAG</sequence>
<name>A0A850QAT1_9RHOB</name>
<reference evidence="5 6" key="1">
    <citation type="submission" date="2020-04" db="EMBL/GenBank/DDBJ databases">
        <title>Donghicola sp., a member of the Rhodobacteraceae family isolated from mangrove forest in Thailand.</title>
        <authorList>
            <person name="Charoenyingcharoen P."/>
            <person name="Yukphan P."/>
        </authorList>
    </citation>
    <scope>NUCLEOTIDE SEQUENCE [LARGE SCALE GENOMIC DNA]</scope>
    <source>
        <strain evidence="5 6">B5-SW-15</strain>
    </source>
</reference>
<feature type="binding site" evidence="3">
    <location>
        <position position="119"/>
    </location>
    <ligand>
        <name>substrate</name>
    </ligand>
</feature>
<accession>A0A850QAT1</accession>
<comment type="caution">
    <text evidence="5">The sequence shown here is derived from an EMBL/GenBank/DDBJ whole genome shotgun (WGS) entry which is preliminary data.</text>
</comment>
<dbReference type="GO" id="GO:0019853">
    <property type="term" value="P:L-ascorbic acid biosynthetic process"/>
    <property type="evidence" value="ECO:0007669"/>
    <property type="project" value="TreeGrafter"/>
</dbReference>
<feature type="binding site" evidence="3">
    <location>
        <position position="157"/>
    </location>
    <ligand>
        <name>a divalent metal cation</name>
        <dbReference type="ChEBI" id="CHEBI:60240"/>
    </ligand>
</feature>
<dbReference type="InterPro" id="IPR011042">
    <property type="entry name" value="6-blade_b-propeller_TolB-like"/>
</dbReference>
<dbReference type="Pfam" id="PF08450">
    <property type="entry name" value="SGL"/>
    <property type="match status" value="1"/>
</dbReference>
<dbReference type="GO" id="GO:0005509">
    <property type="term" value="F:calcium ion binding"/>
    <property type="evidence" value="ECO:0007669"/>
    <property type="project" value="TreeGrafter"/>
</dbReference>
<dbReference type="Gene3D" id="2.120.10.30">
    <property type="entry name" value="TolB, C-terminal domain"/>
    <property type="match status" value="1"/>
</dbReference>
<keyword evidence="3" id="KW-0862">Zinc</keyword>
<proteinExistence type="inferred from homology"/>
<comment type="similarity">
    <text evidence="1">Belongs to the SMP-30/CGR1 family.</text>
</comment>
<organism evidence="5 6">
    <name type="scientific">Donghicola mangrovi</name>
    <dbReference type="NCBI Taxonomy" id="2729614"/>
    <lineage>
        <taxon>Bacteria</taxon>
        <taxon>Pseudomonadati</taxon>
        <taxon>Pseudomonadota</taxon>
        <taxon>Alphaproteobacteria</taxon>
        <taxon>Rhodobacterales</taxon>
        <taxon>Roseobacteraceae</taxon>
        <taxon>Donghicola</taxon>
    </lineage>
</organism>
<dbReference type="Proteomes" id="UP000592216">
    <property type="component" value="Unassembled WGS sequence"/>
</dbReference>
<dbReference type="PRINTS" id="PR01790">
    <property type="entry name" value="SMP30FAMILY"/>
</dbReference>
<evidence type="ECO:0000256" key="2">
    <source>
        <dbReference type="PIRSR" id="PIRSR605511-1"/>
    </source>
</evidence>
<dbReference type="PANTHER" id="PTHR10907:SF47">
    <property type="entry name" value="REGUCALCIN"/>
    <property type="match status" value="1"/>
</dbReference>
<feature type="binding site" evidence="3">
    <location>
        <position position="16"/>
    </location>
    <ligand>
        <name>a divalent metal cation</name>
        <dbReference type="ChEBI" id="CHEBI:60240"/>
    </ligand>
</feature>
<protein>
    <submittedName>
        <fullName evidence="5">SMP-30/gluconolactonase/LRE family protein</fullName>
    </submittedName>
</protein>
<feature type="binding site" evidence="3">
    <location>
        <position position="207"/>
    </location>
    <ligand>
        <name>a divalent metal cation</name>
        <dbReference type="ChEBI" id="CHEBI:60240"/>
    </ligand>
</feature>
<dbReference type="InterPro" id="IPR005511">
    <property type="entry name" value="SMP-30"/>
</dbReference>
<evidence type="ECO:0000256" key="3">
    <source>
        <dbReference type="PIRSR" id="PIRSR605511-2"/>
    </source>
</evidence>
<gene>
    <name evidence="5" type="ORF">HJ536_18910</name>
</gene>
<feature type="active site" description="Proton donor/acceptor" evidence="2">
    <location>
        <position position="207"/>
    </location>
</feature>
<evidence type="ECO:0000259" key="4">
    <source>
        <dbReference type="Pfam" id="PF08450"/>
    </source>
</evidence>
<dbReference type="SUPFAM" id="SSF63829">
    <property type="entry name" value="Calcium-dependent phosphotriesterase"/>
    <property type="match status" value="1"/>
</dbReference>
<keyword evidence="3" id="KW-0479">Metal-binding</keyword>